<feature type="region of interest" description="Disordered" evidence="1">
    <location>
        <begin position="155"/>
        <end position="193"/>
    </location>
</feature>
<accession>M4BAA1</accession>
<feature type="region of interest" description="Disordered" evidence="1">
    <location>
        <begin position="1"/>
        <end position="34"/>
    </location>
</feature>
<dbReference type="AlphaFoldDB" id="M4BAA1"/>
<dbReference type="Proteomes" id="UP000011713">
    <property type="component" value="Unassembled WGS sequence"/>
</dbReference>
<protein>
    <recommendedName>
        <fullName evidence="4">CCHC-type domain-containing protein</fullName>
    </recommendedName>
</protein>
<dbReference type="EMBL" id="JH598060">
    <property type="status" value="NOT_ANNOTATED_CDS"/>
    <property type="molecule type" value="Genomic_DNA"/>
</dbReference>
<dbReference type="HOGENOM" id="CLU_013206_1_0_1"/>
<dbReference type="EnsemblProtists" id="HpaT803211">
    <property type="protein sequence ID" value="HpaP803211"/>
    <property type="gene ID" value="HpaG803211"/>
</dbReference>
<reference evidence="3" key="1">
    <citation type="journal article" date="2010" name="Science">
        <title>Signatures of adaptation to obligate biotrophy in the Hyaloperonospora arabidopsidis genome.</title>
        <authorList>
            <person name="Baxter L."/>
            <person name="Tripathy S."/>
            <person name="Ishaque N."/>
            <person name="Boot N."/>
            <person name="Cabral A."/>
            <person name="Kemen E."/>
            <person name="Thines M."/>
            <person name="Ah-Fong A."/>
            <person name="Anderson R."/>
            <person name="Badejoko W."/>
            <person name="Bittner-Eddy P."/>
            <person name="Boore J.L."/>
            <person name="Chibucos M.C."/>
            <person name="Coates M."/>
            <person name="Dehal P."/>
            <person name="Delehaunty K."/>
            <person name="Dong S."/>
            <person name="Downton P."/>
            <person name="Dumas B."/>
            <person name="Fabro G."/>
            <person name="Fronick C."/>
            <person name="Fuerstenberg S.I."/>
            <person name="Fulton L."/>
            <person name="Gaulin E."/>
            <person name="Govers F."/>
            <person name="Hughes L."/>
            <person name="Humphray S."/>
            <person name="Jiang R.H."/>
            <person name="Judelson H."/>
            <person name="Kamoun S."/>
            <person name="Kyung K."/>
            <person name="Meijer H."/>
            <person name="Minx P."/>
            <person name="Morris P."/>
            <person name="Nelson J."/>
            <person name="Phuntumart V."/>
            <person name="Qutob D."/>
            <person name="Rehmany A."/>
            <person name="Rougon-Cardoso A."/>
            <person name="Ryden P."/>
            <person name="Torto-Alalibo T."/>
            <person name="Studholme D."/>
            <person name="Wang Y."/>
            <person name="Win J."/>
            <person name="Wood J."/>
            <person name="Clifton S.W."/>
            <person name="Rogers J."/>
            <person name="Van den Ackerveken G."/>
            <person name="Jones J.D."/>
            <person name="McDowell J.M."/>
            <person name="Beynon J."/>
            <person name="Tyler B.M."/>
        </authorList>
    </citation>
    <scope>NUCLEOTIDE SEQUENCE [LARGE SCALE GENOMIC DNA]</scope>
    <source>
        <strain evidence="3">Emoy2</strain>
    </source>
</reference>
<feature type="compositionally biased region" description="Low complexity" evidence="1">
    <location>
        <begin position="157"/>
        <end position="173"/>
    </location>
</feature>
<sequence length="318" mass="35472">MKSVGSHHGGAEMQYPGAGDPDNSGQAESGRPLVATVETVLDGSAPQIRMSAIAEPKQFNGKDKDEDRARIWIGKSVEPIHSPLVEGPAGKIFVQYGGNGMSIGRQYYLAKKRPEETPQDYLYRLNEAEHRAKTLRAYQHMEDQQTQSLMVSNKFCPRSAPTASPTPAKSARAMRTNHVEDADSSSESDLSGSDAERELCNEFVAATSDRPTKFGDQRATTDENRQAYSPDRVAFKKACSNCGLKKHDDRGCWQRLTCQKCDRKGHPSDKCFFVCAACNEIHENGKCPMDEFYNLIRKWYVPTKYSGMFTPKVKEMLN</sequence>
<dbReference type="eggNOG" id="ENOG502QQ1F">
    <property type="taxonomic scope" value="Eukaryota"/>
</dbReference>
<evidence type="ECO:0000313" key="2">
    <source>
        <dbReference type="EnsemblProtists" id="HpaP803211"/>
    </source>
</evidence>
<evidence type="ECO:0008006" key="4">
    <source>
        <dbReference type="Google" id="ProtNLM"/>
    </source>
</evidence>
<evidence type="ECO:0000256" key="1">
    <source>
        <dbReference type="SAM" id="MobiDB-lite"/>
    </source>
</evidence>
<keyword evidence="3" id="KW-1185">Reference proteome</keyword>
<organism evidence="2 3">
    <name type="scientific">Hyaloperonospora arabidopsidis (strain Emoy2)</name>
    <name type="common">Downy mildew agent</name>
    <name type="synonym">Peronospora arabidopsidis</name>
    <dbReference type="NCBI Taxonomy" id="559515"/>
    <lineage>
        <taxon>Eukaryota</taxon>
        <taxon>Sar</taxon>
        <taxon>Stramenopiles</taxon>
        <taxon>Oomycota</taxon>
        <taxon>Peronosporomycetes</taxon>
        <taxon>Peronosporales</taxon>
        <taxon>Peronosporaceae</taxon>
        <taxon>Hyaloperonospora</taxon>
    </lineage>
</organism>
<name>M4BAA1_HYAAE</name>
<dbReference type="InParanoid" id="M4BAA1"/>
<proteinExistence type="predicted"/>
<evidence type="ECO:0000313" key="3">
    <source>
        <dbReference type="Proteomes" id="UP000011713"/>
    </source>
</evidence>
<dbReference type="VEuPathDB" id="FungiDB:HpaG803211"/>
<reference evidence="2" key="2">
    <citation type="submission" date="2015-06" db="UniProtKB">
        <authorList>
            <consortium name="EnsemblProtists"/>
        </authorList>
    </citation>
    <scope>IDENTIFICATION</scope>
    <source>
        <strain evidence="2">Emoy2</strain>
    </source>
</reference>